<accession>A0ABR1TQL9</accession>
<name>A0ABR1TQL9_9PEZI</name>
<dbReference type="EMBL" id="JAQQWL010000011">
    <property type="protein sequence ID" value="KAK8048945.1"/>
    <property type="molecule type" value="Genomic_DNA"/>
</dbReference>
<proteinExistence type="predicted"/>
<protein>
    <recommendedName>
        <fullName evidence="2">Trafficking protein particle complex II-specific subunit 65 IgD3 domain-containing protein</fullName>
    </recommendedName>
</protein>
<evidence type="ECO:0000256" key="1">
    <source>
        <dbReference type="SAM" id="MobiDB-lite"/>
    </source>
</evidence>
<dbReference type="InterPro" id="IPR055420">
    <property type="entry name" value="IgD3_Trs65"/>
</dbReference>
<dbReference type="PANTHER" id="PTHR28159:SF1">
    <property type="entry name" value="TRAFFICKING PROTEIN PARTICLE COMPLEX II-SPECIFIC SUBUNIT 65"/>
    <property type="match status" value="1"/>
</dbReference>
<gene>
    <name evidence="3" type="ORF">PG994_010675</name>
</gene>
<sequence>MTTVDDFIQGATLSYFIPLATDFKLQDALTTSALSLQESIQAIEPREALFFGELTAHYLVAVSHMLIRRSPDETVEVYLSLRSPYVEEHTLKSALQRLVISLEAHIVNGSHPDRDSPPASEIIFSGTLEQGEEPFIIADNDDDDNDDNDESSDTCYIYAIWRLPLLLGRPRMRLQGPSVVFTAAASIKPASLGLPAVLADGYLPSGIASGLNLLESFGQDPELSGIKPRLSALRVSRVAPVTQQSKDLLRPIQVSPKQLALRISPAVHSRIRFARPNTTPSSPAIIAMLEIDFTPFFDCEIALTSISMTVPDGSVDDLTSQSGMTLPMSCVAHDHITFLYRIAPEEVETLAKNPIRDLSIEIAATALVQPGICTPKLLMAWTTSLDFTLPLNPGFGSATQPIQRSHRPSQLSINSMSSLVAPAVARPDALPSLEAANKVETALPDLGITVTFSAPPRTQRIRPGEEFVWNVFVVNRTATASTAPPRKLALVALPKRRRNESRVNRPPSISHVPTSSAVLHHQPKQARDRSVADAVMDENVVHAMQHSSAVDKAEMVCLSADVRVGPLAPGSCHLVELRFMALNSGIVGVDAVRVVDIGSTEHVDIRDLPTVLVDAWGPEPEAAVPPTGDRSVAVEA</sequence>
<feature type="domain" description="Trafficking protein particle complex II-specific subunit 65 IgD3" evidence="2">
    <location>
        <begin position="426"/>
        <end position="613"/>
    </location>
</feature>
<feature type="region of interest" description="Disordered" evidence="1">
    <location>
        <begin position="497"/>
        <end position="524"/>
    </location>
</feature>
<dbReference type="Pfam" id="PF12735">
    <property type="entry name" value="IgD3_Trs65"/>
    <property type="match status" value="1"/>
</dbReference>
<evidence type="ECO:0000313" key="4">
    <source>
        <dbReference type="Proteomes" id="UP001480595"/>
    </source>
</evidence>
<dbReference type="PANTHER" id="PTHR28159">
    <property type="entry name" value="TRAFFICKING PROTEIN PARTICLE COMPLEX II-SPECIFIC SUBUNIT 65"/>
    <property type="match status" value="1"/>
</dbReference>
<reference evidence="3 4" key="1">
    <citation type="submission" date="2023-01" db="EMBL/GenBank/DDBJ databases">
        <title>Analysis of 21 Apiospora genomes using comparative genomics revels a genus with tremendous synthesis potential of carbohydrate active enzymes and secondary metabolites.</title>
        <authorList>
            <person name="Sorensen T."/>
        </authorList>
    </citation>
    <scope>NUCLEOTIDE SEQUENCE [LARGE SCALE GENOMIC DNA]</scope>
    <source>
        <strain evidence="3 4">CBS 135458</strain>
    </source>
</reference>
<dbReference type="InterPro" id="IPR024662">
    <property type="entry name" value="Trs65"/>
</dbReference>
<dbReference type="RefSeq" id="XP_066711194.1">
    <property type="nucleotide sequence ID" value="XM_066862084.1"/>
</dbReference>
<organism evidence="3 4">
    <name type="scientific">Apiospora phragmitis</name>
    <dbReference type="NCBI Taxonomy" id="2905665"/>
    <lineage>
        <taxon>Eukaryota</taxon>
        <taxon>Fungi</taxon>
        <taxon>Dikarya</taxon>
        <taxon>Ascomycota</taxon>
        <taxon>Pezizomycotina</taxon>
        <taxon>Sordariomycetes</taxon>
        <taxon>Xylariomycetidae</taxon>
        <taxon>Amphisphaeriales</taxon>
        <taxon>Apiosporaceae</taxon>
        <taxon>Apiospora</taxon>
    </lineage>
</organism>
<dbReference type="Proteomes" id="UP001480595">
    <property type="component" value="Unassembled WGS sequence"/>
</dbReference>
<evidence type="ECO:0000259" key="2">
    <source>
        <dbReference type="Pfam" id="PF12735"/>
    </source>
</evidence>
<evidence type="ECO:0000313" key="3">
    <source>
        <dbReference type="EMBL" id="KAK8048945.1"/>
    </source>
</evidence>
<comment type="caution">
    <text evidence="3">The sequence shown here is derived from an EMBL/GenBank/DDBJ whole genome shotgun (WGS) entry which is preliminary data.</text>
</comment>
<keyword evidence="4" id="KW-1185">Reference proteome</keyword>
<dbReference type="GeneID" id="92095147"/>